<gene>
    <name evidence="1" type="ORF">TCAL_16343</name>
</gene>
<dbReference type="EMBL" id="VCGU01000459">
    <property type="protein sequence ID" value="TRY60957.1"/>
    <property type="molecule type" value="Genomic_DNA"/>
</dbReference>
<protein>
    <submittedName>
        <fullName evidence="1">Uncharacterized protein</fullName>
    </submittedName>
</protein>
<comment type="caution">
    <text evidence="1">The sequence shown here is derived from an EMBL/GenBank/DDBJ whole genome shotgun (WGS) entry which is preliminary data.</text>
</comment>
<dbReference type="Proteomes" id="UP000318571">
    <property type="component" value="Chromosome 8"/>
</dbReference>
<keyword evidence="2" id="KW-1185">Reference proteome</keyword>
<proteinExistence type="predicted"/>
<dbReference type="AlphaFoldDB" id="A0A553N6B2"/>
<name>A0A553N6B2_TIGCA</name>
<sequence length="71" mass="7821">MPEIPVPLDEIELESGNERETLDQRAALTGLFHNQSLILHCGHTGCAVKQSLGWCEVETSLFAPSHVTHLL</sequence>
<accession>A0A553N6B2</accession>
<evidence type="ECO:0000313" key="1">
    <source>
        <dbReference type="EMBL" id="TRY60957.1"/>
    </source>
</evidence>
<organism evidence="1 2">
    <name type="scientific">Tigriopus californicus</name>
    <name type="common">Marine copepod</name>
    <dbReference type="NCBI Taxonomy" id="6832"/>
    <lineage>
        <taxon>Eukaryota</taxon>
        <taxon>Metazoa</taxon>
        <taxon>Ecdysozoa</taxon>
        <taxon>Arthropoda</taxon>
        <taxon>Crustacea</taxon>
        <taxon>Multicrustacea</taxon>
        <taxon>Hexanauplia</taxon>
        <taxon>Copepoda</taxon>
        <taxon>Harpacticoida</taxon>
        <taxon>Harpacticidae</taxon>
        <taxon>Tigriopus</taxon>
    </lineage>
</organism>
<reference evidence="1 2" key="1">
    <citation type="journal article" date="2018" name="Nat. Ecol. Evol.">
        <title>Genomic signatures of mitonuclear coevolution across populations of Tigriopus californicus.</title>
        <authorList>
            <person name="Barreto F.S."/>
            <person name="Watson E.T."/>
            <person name="Lima T.G."/>
            <person name="Willett C.S."/>
            <person name="Edmands S."/>
            <person name="Li W."/>
            <person name="Burton R.S."/>
        </authorList>
    </citation>
    <scope>NUCLEOTIDE SEQUENCE [LARGE SCALE GENOMIC DNA]</scope>
    <source>
        <strain evidence="1 2">San Diego</strain>
    </source>
</reference>
<evidence type="ECO:0000313" key="2">
    <source>
        <dbReference type="Proteomes" id="UP000318571"/>
    </source>
</evidence>